<organism evidence="1">
    <name type="scientific">marine sediment metagenome</name>
    <dbReference type="NCBI Taxonomy" id="412755"/>
    <lineage>
        <taxon>unclassified sequences</taxon>
        <taxon>metagenomes</taxon>
        <taxon>ecological metagenomes</taxon>
    </lineage>
</organism>
<sequence>AAIMWEWIWQHLVLPLLGWLGEKGCGWASEKVKNSFKNRKKVDSENGLQKEKSIETILEEEAGLQENITYNFDPSDYIDKVVKLLTIVRKHLCNESKCILVGTTTLSPSQIISGDLVLYHQIWEDHAKKCHELHKEEKYIPKRVVCSSYVSLKDDVAHFESECDAFFDWCNRTDFEVRMLFRNYKSFRKRHRIELHS</sequence>
<dbReference type="AlphaFoldDB" id="X1IXA0"/>
<reference evidence="1" key="1">
    <citation type="journal article" date="2014" name="Front. Microbiol.">
        <title>High frequency of phylogenetically diverse reductive dehalogenase-homologous genes in deep subseafloor sedimentary metagenomes.</title>
        <authorList>
            <person name="Kawai M."/>
            <person name="Futagami T."/>
            <person name="Toyoda A."/>
            <person name="Takaki Y."/>
            <person name="Nishi S."/>
            <person name="Hori S."/>
            <person name="Arai W."/>
            <person name="Tsubouchi T."/>
            <person name="Morono Y."/>
            <person name="Uchiyama I."/>
            <person name="Ito T."/>
            <person name="Fujiyama A."/>
            <person name="Inagaki F."/>
            <person name="Takami H."/>
        </authorList>
    </citation>
    <scope>NUCLEOTIDE SEQUENCE</scope>
    <source>
        <strain evidence="1">Expedition CK06-06</strain>
    </source>
</reference>
<name>X1IXA0_9ZZZZ</name>
<accession>X1IXA0</accession>
<gene>
    <name evidence="1" type="ORF">S03H2_49873</name>
</gene>
<comment type="caution">
    <text evidence="1">The sequence shown here is derived from an EMBL/GenBank/DDBJ whole genome shotgun (WGS) entry which is preliminary data.</text>
</comment>
<dbReference type="EMBL" id="BARU01031540">
    <property type="protein sequence ID" value="GAH62168.1"/>
    <property type="molecule type" value="Genomic_DNA"/>
</dbReference>
<protein>
    <submittedName>
        <fullName evidence="1">Uncharacterized protein</fullName>
    </submittedName>
</protein>
<proteinExistence type="predicted"/>
<feature type="non-terminal residue" evidence="1">
    <location>
        <position position="1"/>
    </location>
</feature>
<evidence type="ECO:0000313" key="1">
    <source>
        <dbReference type="EMBL" id="GAH62168.1"/>
    </source>
</evidence>